<name>A6UUG0_META3</name>
<keyword evidence="2" id="KW-1185">Reference proteome</keyword>
<dbReference type="GeneID" id="5326298"/>
<dbReference type="Proteomes" id="UP000001106">
    <property type="component" value="Chromosome"/>
</dbReference>
<dbReference type="PIRSF" id="PIRSF006529">
    <property type="entry name" value="UCP006529_dinclt"/>
    <property type="match status" value="1"/>
</dbReference>
<dbReference type="InterPro" id="IPR012028">
    <property type="entry name" value="UCP006529_dinclt"/>
</dbReference>
<sequence length="209" mass="22868">MIIMVNENITELEKKLVPKGTVSVIGCGRLGIRVIMDLIEVHRGGPLQIFAYDGANIAKNDIIHRKYGAKIGENKAKFAEDFFSDKVVAVCENITIETVQSIKGDVAIICIAGGDTTPIREAIIKHCEKNNIKTIGTNGVFGIEETVKVGDAIYSDGPVNYVNIENEGHIVVGTGRYIRDGAPITPYILDEISKKMIIECLKIINKINK</sequence>
<evidence type="ECO:0000313" key="1">
    <source>
        <dbReference type="EMBL" id="ABR56132.1"/>
    </source>
</evidence>
<protein>
    <submittedName>
        <fullName evidence="1">UBA/THIF-type NAD/FAD binding protein</fullName>
    </submittedName>
</protein>
<accession>A6UUG0</accession>
<dbReference type="GO" id="GO:0008641">
    <property type="term" value="F:ubiquitin-like modifier activating enzyme activity"/>
    <property type="evidence" value="ECO:0007669"/>
    <property type="project" value="InterPro"/>
</dbReference>
<gene>
    <name evidence="1" type="ordered locus">Maeo_0547</name>
</gene>
<dbReference type="InterPro" id="IPR035985">
    <property type="entry name" value="Ubiquitin-activating_enz"/>
</dbReference>
<dbReference type="SUPFAM" id="SSF69572">
    <property type="entry name" value="Activating enzymes of the ubiquitin-like proteins"/>
    <property type="match status" value="1"/>
</dbReference>
<dbReference type="RefSeq" id="WP_011973264.1">
    <property type="nucleotide sequence ID" value="NC_009635.1"/>
</dbReference>
<dbReference type="EMBL" id="CP000743">
    <property type="protein sequence ID" value="ABR56132.1"/>
    <property type="molecule type" value="Genomic_DNA"/>
</dbReference>
<reference evidence="1" key="1">
    <citation type="submission" date="2007-06" db="EMBL/GenBank/DDBJ databases">
        <title>Complete sequence of Methanococcus aeolicus Nankai-3.</title>
        <authorList>
            <consortium name="US DOE Joint Genome Institute"/>
            <person name="Copeland A."/>
            <person name="Lucas S."/>
            <person name="Lapidus A."/>
            <person name="Barry K."/>
            <person name="Glavina del Rio T."/>
            <person name="Dalin E."/>
            <person name="Tice H."/>
            <person name="Pitluck S."/>
            <person name="Chain P."/>
            <person name="Malfatti S."/>
            <person name="Shin M."/>
            <person name="Vergez L."/>
            <person name="Schmutz J."/>
            <person name="Larimer F."/>
            <person name="Land M."/>
            <person name="Hauser L."/>
            <person name="Kyrpides N."/>
            <person name="Lykidis A."/>
            <person name="Sieprawska-Lupa M."/>
            <person name="Whitman W.B."/>
            <person name="Richardson P."/>
        </authorList>
    </citation>
    <scope>NUCLEOTIDE SEQUENCE [LARGE SCALE GENOMIC DNA]</scope>
    <source>
        <strain evidence="1">Nankai-3</strain>
    </source>
</reference>
<proteinExistence type="predicted"/>
<evidence type="ECO:0000313" key="2">
    <source>
        <dbReference type="Proteomes" id="UP000001106"/>
    </source>
</evidence>
<dbReference type="KEGG" id="mae:Maeo_0547"/>
<dbReference type="AlphaFoldDB" id="A6UUG0"/>
<dbReference type="STRING" id="419665.Maeo_0547"/>
<organism evidence="1 2">
    <name type="scientific">Methanococcus aeolicus (strain ATCC BAA-1280 / DSM 17508 / OCM 812 / Nankai-3)</name>
    <dbReference type="NCBI Taxonomy" id="419665"/>
    <lineage>
        <taxon>Archaea</taxon>
        <taxon>Methanobacteriati</taxon>
        <taxon>Methanobacteriota</taxon>
        <taxon>Methanomada group</taxon>
        <taxon>Methanococci</taxon>
        <taxon>Methanococcales</taxon>
        <taxon>Methanococcaceae</taxon>
        <taxon>Methanococcus</taxon>
    </lineage>
</organism>
<dbReference type="eggNOG" id="arCOG01677">
    <property type="taxonomic scope" value="Archaea"/>
</dbReference>
<dbReference type="Gene3D" id="3.40.50.720">
    <property type="entry name" value="NAD(P)-binding Rossmann-like Domain"/>
    <property type="match status" value="1"/>
</dbReference>
<dbReference type="HOGENOM" id="CLU_1346434_0_0_2"/>